<dbReference type="EMBL" id="CAJOBI010313485">
    <property type="protein sequence ID" value="CAF5173175.1"/>
    <property type="molecule type" value="Genomic_DNA"/>
</dbReference>
<keyword evidence="1" id="KW-0812">Transmembrane</keyword>
<keyword evidence="1" id="KW-1133">Transmembrane helix</keyword>
<keyword evidence="1" id="KW-0472">Membrane</keyword>
<gene>
    <name evidence="3" type="ORF">BYL167_LOCUS50668</name>
    <name evidence="2" type="ORF">CJN711_LOCUS23464</name>
    <name evidence="4" type="ORF">SMN809_LOCUS66500</name>
</gene>
<feature type="transmembrane region" description="Helical" evidence="1">
    <location>
        <begin position="45"/>
        <end position="63"/>
    </location>
</feature>
<protein>
    <submittedName>
        <fullName evidence="2">Uncharacterized protein</fullName>
    </submittedName>
</protein>
<reference evidence="2" key="1">
    <citation type="submission" date="2021-02" db="EMBL/GenBank/DDBJ databases">
        <authorList>
            <person name="Nowell W R."/>
        </authorList>
    </citation>
    <scope>NUCLEOTIDE SEQUENCE</scope>
</reference>
<name>A0A815MXB6_9BILA</name>
<evidence type="ECO:0000256" key="1">
    <source>
        <dbReference type="SAM" id="Phobius"/>
    </source>
</evidence>
<evidence type="ECO:0000313" key="3">
    <source>
        <dbReference type="EMBL" id="CAF4863632.1"/>
    </source>
</evidence>
<evidence type="ECO:0000313" key="4">
    <source>
        <dbReference type="EMBL" id="CAF5173175.1"/>
    </source>
</evidence>
<dbReference type="Proteomes" id="UP000663855">
    <property type="component" value="Unassembled WGS sequence"/>
</dbReference>
<evidence type="ECO:0000313" key="5">
    <source>
        <dbReference type="Proteomes" id="UP000663855"/>
    </source>
</evidence>
<organism evidence="2 5">
    <name type="scientific">Rotaria magnacalcarata</name>
    <dbReference type="NCBI Taxonomy" id="392030"/>
    <lineage>
        <taxon>Eukaryota</taxon>
        <taxon>Metazoa</taxon>
        <taxon>Spiralia</taxon>
        <taxon>Gnathifera</taxon>
        <taxon>Rotifera</taxon>
        <taxon>Eurotatoria</taxon>
        <taxon>Bdelloidea</taxon>
        <taxon>Philodinida</taxon>
        <taxon>Philodinidae</taxon>
        <taxon>Rotaria</taxon>
    </lineage>
</organism>
<proteinExistence type="predicted"/>
<accession>A0A815MXB6</accession>
<feature type="transmembrane region" description="Helical" evidence="1">
    <location>
        <begin position="70"/>
        <end position="96"/>
    </location>
</feature>
<dbReference type="AlphaFoldDB" id="A0A815MXB6"/>
<dbReference type="EMBL" id="CAJOBH010156377">
    <property type="protein sequence ID" value="CAF4863632.1"/>
    <property type="molecule type" value="Genomic_DNA"/>
</dbReference>
<feature type="non-terminal residue" evidence="2">
    <location>
        <position position="97"/>
    </location>
</feature>
<evidence type="ECO:0000313" key="2">
    <source>
        <dbReference type="EMBL" id="CAF1428882.1"/>
    </source>
</evidence>
<comment type="caution">
    <text evidence="2">The sequence shown here is derived from an EMBL/GenBank/DDBJ whole genome shotgun (WGS) entry which is preliminary data.</text>
</comment>
<dbReference type="EMBL" id="CAJNOV010010885">
    <property type="protein sequence ID" value="CAF1428882.1"/>
    <property type="molecule type" value="Genomic_DNA"/>
</dbReference>
<dbReference type="Proteomes" id="UP000681967">
    <property type="component" value="Unassembled WGS sequence"/>
</dbReference>
<sequence length="97" mass="11308">MDYLKRKKNIADIMKILIDIFHLAEQIGVYFIARERDLDENEQQRFFFILFAVGGALVFKSFFVRPILTILFSMIIESVELILYLTVLSTTTSLLVV</sequence>
<dbReference type="Proteomes" id="UP000676336">
    <property type="component" value="Unassembled WGS sequence"/>
</dbReference>